<evidence type="ECO:0000256" key="6">
    <source>
        <dbReference type="SAM" id="Phobius"/>
    </source>
</evidence>
<gene>
    <name evidence="8" type="ORF">VKT23_017318</name>
</gene>
<comment type="subcellular location">
    <subcellularLocation>
        <location evidence="1">Membrane</location>
        <topology evidence="1">Multi-pass membrane protein</topology>
    </subcellularLocation>
</comment>
<comment type="similarity">
    <text evidence="2">Belongs to the PA-phosphatase related phosphoesterase family.</text>
</comment>
<dbReference type="SUPFAM" id="SSF48317">
    <property type="entry name" value="Acid phosphatase/Vanadium-dependent haloperoxidase"/>
    <property type="match status" value="1"/>
</dbReference>
<comment type="caution">
    <text evidence="8">The sequence shown here is derived from an EMBL/GenBank/DDBJ whole genome shotgun (WGS) entry which is preliminary data.</text>
</comment>
<keyword evidence="9" id="KW-1185">Reference proteome</keyword>
<feature type="transmembrane region" description="Helical" evidence="6">
    <location>
        <begin position="74"/>
        <end position="96"/>
    </location>
</feature>
<feature type="transmembrane region" description="Helical" evidence="6">
    <location>
        <begin position="203"/>
        <end position="224"/>
    </location>
</feature>
<sequence length="293" mass="33267">MLEMCDRLFTHFFLDRFQQTSEFDLMDTSIQYEFKKETTIKEPALLGIFVVPYVMVAFLQLFFSYGFWWDLHSALLGLTIVYSISIVFSQIVRVSVGRPRPDFISRCNPSPQSANAPVFGLTNISVCAQDTDLIVDGMRSFFSRESILVSGGMTWLSLFWAGKMGVFGDRRSRASYKLWGVVIPILVAVFVSEKQVVDHRHHVEDVVVGGFLGVLVAFMVYRVFYPGWREGGVPGYGRGGIAYPPRYSEVQSPAKRSADDRKFYPELMVTPLSSYFPTPTNSRFEADKLYGIK</sequence>
<reference evidence="8 9" key="1">
    <citation type="submission" date="2024-01" db="EMBL/GenBank/DDBJ databases">
        <title>A draft genome for the cacao thread blight pathogen Marasmiellus scandens.</title>
        <authorList>
            <person name="Baruah I.K."/>
            <person name="Leung J."/>
            <person name="Bukari Y."/>
            <person name="Amoako-Attah I."/>
            <person name="Meinhardt L.W."/>
            <person name="Bailey B.A."/>
            <person name="Cohen S.P."/>
        </authorList>
    </citation>
    <scope>NUCLEOTIDE SEQUENCE [LARGE SCALE GENOMIC DNA]</scope>
    <source>
        <strain evidence="8 9">GH-19</strain>
    </source>
</reference>
<evidence type="ECO:0000256" key="5">
    <source>
        <dbReference type="ARBA" id="ARBA00023136"/>
    </source>
</evidence>
<dbReference type="PANTHER" id="PTHR10165:SF35">
    <property type="entry name" value="RE23632P"/>
    <property type="match status" value="1"/>
</dbReference>
<accession>A0ABR1IST3</accession>
<evidence type="ECO:0000256" key="4">
    <source>
        <dbReference type="ARBA" id="ARBA00022989"/>
    </source>
</evidence>
<evidence type="ECO:0000259" key="7">
    <source>
        <dbReference type="SMART" id="SM00014"/>
    </source>
</evidence>
<feature type="domain" description="Phosphatidic acid phosphatase type 2/haloperoxidase" evidence="7">
    <location>
        <begin position="73"/>
        <end position="221"/>
    </location>
</feature>
<keyword evidence="3 6" id="KW-0812">Transmembrane</keyword>
<evidence type="ECO:0000256" key="2">
    <source>
        <dbReference type="ARBA" id="ARBA00008816"/>
    </source>
</evidence>
<keyword evidence="4 6" id="KW-1133">Transmembrane helix</keyword>
<dbReference type="InterPro" id="IPR036938">
    <property type="entry name" value="PAP2/HPO_sf"/>
</dbReference>
<dbReference type="Gene3D" id="1.20.144.10">
    <property type="entry name" value="Phosphatidic acid phosphatase type 2/haloperoxidase"/>
    <property type="match status" value="1"/>
</dbReference>
<dbReference type="InterPro" id="IPR043216">
    <property type="entry name" value="PAP-like"/>
</dbReference>
<evidence type="ECO:0000313" key="8">
    <source>
        <dbReference type="EMBL" id="KAK7440069.1"/>
    </source>
</evidence>
<organism evidence="8 9">
    <name type="scientific">Marasmiellus scandens</name>
    <dbReference type="NCBI Taxonomy" id="2682957"/>
    <lineage>
        <taxon>Eukaryota</taxon>
        <taxon>Fungi</taxon>
        <taxon>Dikarya</taxon>
        <taxon>Basidiomycota</taxon>
        <taxon>Agaricomycotina</taxon>
        <taxon>Agaricomycetes</taxon>
        <taxon>Agaricomycetidae</taxon>
        <taxon>Agaricales</taxon>
        <taxon>Marasmiineae</taxon>
        <taxon>Omphalotaceae</taxon>
        <taxon>Marasmiellus</taxon>
    </lineage>
</organism>
<evidence type="ECO:0000256" key="1">
    <source>
        <dbReference type="ARBA" id="ARBA00004141"/>
    </source>
</evidence>
<dbReference type="InterPro" id="IPR000326">
    <property type="entry name" value="PAP2/HPO"/>
</dbReference>
<feature type="transmembrane region" description="Helical" evidence="6">
    <location>
        <begin position="174"/>
        <end position="191"/>
    </location>
</feature>
<dbReference type="Proteomes" id="UP001498398">
    <property type="component" value="Unassembled WGS sequence"/>
</dbReference>
<dbReference type="Pfam" id="PF01569">
    <property type="entry name" value="PAP2"/>
    <property type="match status" value="1"/>
</dbReference>
<keyword evidence="5 6" id="KW-0472">Membrane</keyword>
<dbReference type="PANTHER" id="PTHR10165">
    <property type="entry name" value="LIPID PHOSPHATE PHOSPHATASE"/>
    <property type="match status" value="1"/>
</dbReference>
<name>A0ABR1IST3_9AGAR</name>
<proteinExistence type="inferred from homology"/>
<protein>
    <recommendedName>
        <fullName evidence="7">Phosphatidic acid phosphatase type 2/haloperoxidase domain-containing protein</fullName>
    </recommendedName>
</protein>
<dbReference type="EMBL" id="JBANRG010000070">
    <property type="protein sequence ID" value="KAK7440069.1"/>
    <property type="molecule type" value="Genomic_DNA"/>
</dbReference>
<evidence type="ECO:0000313" key="9">
    <source>
        <dbReference type="Proteomes" id="UP001498398"/>
    </source>
</evidence>
<evidence type="ECO:0000256" key="3">
    <source>
        <dbReference type="ARBA" id="ARBA00022692"/>
    </source>
</evidence>
<feature type="transmembrane region" description="Helical" evidence="6">
    <location>
        <begin position="44"/>
        <end position="68"/>
    </location>
</feature>
<dbReference type="SMART" id="SM00014">
    <property type="entry name" value="acidPPc"/>
    <property type="match status" value="1"/>
</dbReference>